<dbReference type="InterPro" id="IPR051477">
    <property type="entry name" value="Expansin_CellWall"/>
</dbReference>
<evidence type="ECO:0000313" key="4">
    <source>
        <dbReference type="EMBL" id="KAG0146084.1"/>
    </source>
</evidence>
<dbReference type="PANTHER" id="PTHR31836:SF21">
    <property type="entry name" value="EXPANSIN-LIKE PROTEIN 7"/>
    <property type="match status" value="1"/>
</dbReference>
<evidence type="ECO:0000256" key="3">
    <source>
        <dbReference type="SAM" id="SignalP"/>
    </source>
</evidence>
<reference evidence="4" key="1">
    <citation type="submission" date="2013-11" db="EMBL/GenBank/DDBJ databases">
        <title>Genome sequence of the fusiform rust pathogen reveals effectors for host alternation and coevolution with pine.</title>
        <authorList>
            <consortium name="DOE Joint Genome Institute"/>
            <person name="Smith K."/>
            <person name="Pendleton A."/>
            <person name="Kubisiak T."/>
            <person name="Anderson C."/>
            <person name="Salamov A."/>
            <person name="Aerts A."/>
            <person name="Riley R."/>
            <person name="Clum A."/>
            <person name="Lindquist E."/>
            <person name="Ence D."/>
            <person name="Campbell M."/>
            <person name="Kronenberg Z."/>
            <person name="Feau N."/>
            <person name="Dhillon B."/>
            <person name="Hamelin R."/>
            <person name="Burleigh J."/>
            <person name="Smith J."/>
            <person name="Yandell M."/>
            <person name="Nelson C."/>
            <person name="Grigoriev I."/>
            <person name="Davis J."/>
        </authorList>
    </citation>
    <scope>NUCLEOTIDE SEQUENCE</scope>
    <source>
        <strain evidence="4">G11</strain>
    </source>
</reference>
<dbReference type="SUPFAM" id="SSF49590">
    <property type="entry name" value="PHL pollen allergen"/>
    <property type="match status" value="1"/>
</dbReference>
<dbReference type="InterPro" id="IPR036749">
    <property type="entry name" value="Expansin_CBD_sf"/>
</dbReference>
<dbReference type="EMBL" id="MU167266">
    <property type="protein sequence ID" value="KAG0146084.1"/>
    <property type="molecule type" value="Genomic_DNA"/>
</dbReference>
<dbReference type="Gene3D" id="2.40.40.10">
    <property type="entry name" value="RlpA-like domain"/>
    <property type="match status" value="1"/>
</dbReference>
<dbReference type="PANTHER" id="PTHR31836">
    <property type="match status" value="1"/>
</dbReference>
<evidence type="ECO:0008006" key="6">
    <source>
        <dbReference type="Google" id="ProtNLM"/>
    </source>
</evidence>
<name>A0A9P6NHH8_9BASI</name>
<feature type="compositionally biased region" description="Polar residues" evidence="2">
    <location>
        <begin position="38"/>
        <end position="52"/>
    </location>
</feature>
<dbReference type="InterPro" id="IPR036908">
    <property type="entry name" value="RlpA-like_sf"/>
</dbReference>
<feature type="chain" id="PRO_5040457689" description="Expansin-like EG45 domain-containing protein" evidence="3">
    <location>
        <begin position="25"/>
        <end position="269"/>
    </location>
</feature>
<feature type="signal peptide" evidence="3">
    <location>
        <begin position="1"/>
        <end position="24"/>
    </location>
</feature>
<keyword evidence="1 3" id="KW-0732">Signal</keyword>
<comment type="caution">
    <text evidence="4">The sequence shown here is derived from an EMBL/GenBank/DDBJ whole genome shotgun (WGS) entry which is preliminary data.</text>
</comment>
<dbReference type="Gene3D" id="2.60.40.760">
    <property type="entry name" value="Expansin, cellulose-binding-like domain"/>
    <property type="match status" value="1"/>
</dbReference>
<dbReference type="CDD" id="cd22271">
    <property type="entry name" value="DPBB_EXP_N-like"/>
    <property type="match status" value="1"/>
</dbReference>
<evidence type="ECO:0000313" key="5">
    <source>
        <dbReference type="Proteomes" id="UP000886653"/>
    </source>
</evidence>
<organism evidence="4 5">
    <name type="scientific">Cronartium quercuum f. sp. fusiforme G11</name>
    <dbReference type="NCBI Taxonomy" id="708437"/>
    <lineage>
        <taxon>Eukaryota</taxon>
        <taxon>Fungi</taxon>
        <taxon>Dikarya</taxon>
        <taxon>Basidiomycota</taxon>
        <taxon>Pucciniomycotina</taxon>
        <taxon>Pucciniomycetes</taxon>
        <taxon>Pucciniales</taxon>
        <taxon>Coleosporiaceae</taxon>
        <taxon>Cronartium</taxon>
    </lineage>
</organism>
<dbReference type="OrthoDB" id="2495887at2759"/>
<accession>A0A9P6NHH8</accession>
<proteinExistence type="predicted"/>
<feature type="region of interest" description="Disordered" evidence="2">
    <location>
        <begin position="36"/>
        <end position="61"/>
    </location>
</feature>
<protein>
    <recommendedName>
        <fullName evidence="6">Expansin-like EG45 domain-containing protein</fullName>
    </recommendedName>
</protein>
<dbReference type="SUPFAM" id="SSF50685">
    <property type="entry name" value="Barwin-like endoglucanases"/>
    <property type="match status" value="1"/>
</dbReference>
<dbReference type="AlphaFoldDB" id="A0A9P6NHH8"/>
<evidence type="ECO:0000256" key="1">
    <source>
        <dbReference type="ARBA" id="ARBA00022729"/>
    </source>
</evidence>
<evidence type="ECO:0000256" key="2">
    <source>
        <dbReference type="SAM" id="MobiDB-lite"/>
    </source>
</evidence>
<sequence length="269" mass="28164">MTTLKIYSLFCGLIILLINDRVSSCPSILDTRTHGLGSKTSSSPGPNSGAQRTGSSTSGTPLSPLYQGIGTTWGGNWQGGKLFRNCDFVSWPQPAGLPEVAIPGNLWNNASLCGACVEVTGPTGLKKLAVAGDSCFSCSAYGLDLDPLMWGAVTGNASPSALPITWQVVPCGFNGSMKIINKDGVSGYFLSMQVAGANQPVKSLEISTDGGTNWLPTDRQTSDNYFQVANQPKDTSTVDVRITCADGTQVVSKNVDYTRPGVTASPPNC</sequence>
<gene>
    <name evidence="4" type="ORF">CROQUDRAFT_715789</name>
</gene>
<dbReference type="Proteomes" id="UP000886653">
    <property type="component" value="Unassembled WGS sequence"/>
</dbReference>
<keyword evidence="5" id="KW-1185">Reference proteome</keyword>